<proteinExistence type="predicted"/>
<organism evidence="1 2">
    <name type="scientific">Aspergillus bertholletiae</name>
    <dbReference type="NCBI Taxonomy" id="1226010"/>
    <lineage>
        <taxon>Eukaryota</taxon>
        <taxon>Fungi</taxon>
        <taxon>Dikarya</taxon>
        <taxon>Ascomycota</taxon>
        <taxon>Pezizomycotina</taxon>
        <taxon>Eurotiomycetes</taxon>
        <taxon>Eurotiomycetidae</taxon>
        <taxon>Eurotiales</taxon>
        <taxon>Aspergillaceae</taxon>
        <taxon>Aspergillus</taxon>
        <taxon>Aspergillus subgen. Circumdati</taxon>
    </lineage>
</organism>
<name>A0A5N7AZT9_9EURO</name>
<evidence type="ECO:0000313" key="2">
    <source>
        <dbReference type="Proteomes" id="UP000326198"/>
    </source>
</evidence>
<sequence>MKKANVIHVLFKAKWRHFFPLKPDRREFSSAVLLIFTAAWTPPSLRLANLRCSSLRNPEGWSRILSISCWGPRSSCLMQWRKIHDS</sequence>
<accession>A0A5N7AZT9</accession>
<evidence type="ECO:0000313" key="1">
    <source>
        <dbReference type="EMBL" id="KAE8374599.1"/>
    </source>
</evidence>
<keyword evidence="2" id="KW-1185">Reference proteome</keyword>
<reference evidence="1 2" key="1">
    <citation type="submission" date="2019-04" db="EMBL/GenBank/DDBJ databases">
        <title>Friends and foes A comparative genomics studyof 23 Aspergillus species from section Flavi.</title>
        <authorList>
            <consortium name="DOE Joint Genome Institute"/>
            <person name="Kjaerbolling I."/>
            <person name="Vesth T."/>
            <person name="Frisvad J.C."/>
            <person name="Nybo J.L."/>
            <person name="Theobald S."/>
            <person name="Kildgaard S."/>
            <person name="Isbrandt T."/>
            <person name="Kuo A."/>
            <person name="Sato A."/>
            <person name="Lyhne E.K."/>
            <person name="Kogle M.E."/>
            <person name="Wiebenga A."/>
            <person name="Kun R.S."/>
            <person name="Lubbers R.J."/>
            <person name="Makela M.R."/>
            <person name="Barry K."/>
            <person name="Chovatia M."/>
            <person name="Clum A."/>
            <person name="Daum C."/>
            <person name="Haridas S."/>
            <person name="He G."/>
            <person name="LaButti K."/>
            <person name="Lipzen A."/>
            <person name="Mondo S."/>
            <person name="Riley R."/>
            <person name="Salamov A."/>
            <person name="Simmons B.A."/>
            <person name="Magnuson J.K."/>
            <person name="Henrissat B."/>
            <person name="Mortensen U.H."/>
            <person name="Larsen T.O."/>
            <person name="Devries R.P."/>
            <person name="Grigoriev I.V."/>
            <person name="Machida M."/>
            <person name="Baker S.E."/>
            <person name="Andersen M.R."/>
        </authorList>
    </citation>
    <scope>NUCLEOTIDE SEQUENCE [LARGE SCALE GENOMIC DNA]</scope>
    <source>
        <strain evidence="1 2">IBT 29228</strain>
    </source>
</reference>
<protein>
    <submittedName>
        <fullName evidence="1">Uncharacterized protein</fullName>
    </submittedName>
</protein>
<dbReference type="EMBL" id="ML736280">
    <property type="protein sequence ID" value="KAE8374599.1"/>
    <property type="molecule type" value="Genomic_DNA"/>
</dbReference>
<dbReference type="Proteomes" id="UP000326198">
    <property type="component" value="Unassembled WGS sequence"/>
</dbReference>
<gene>
    <name evidence="1" type="ORF">BDV26DRAFT_269597</name>
</gene>
<dbReference type="AlphaFoldDB" id="A0A5N7AZT9"/>